<protein>
    <submittedName>
        <fullName evidence="3">Uncharacterized protein</fullName>
    </submittedName>
</protein>
<dbReference type="AlphaFoldDB" id="A0A9P0F0E8"/>
<dbReference type="Proteomes" id="UP001152759">
    <property type="component" value="Chromosome 10"/>
</dbReference>
<organism evidence="3 4">
    <name type="scientific">Bemisia tabaci</name>
    <name type="common">Sweetpotato whitefly</name>
    <name type="synonym">Aleurodes tabaci</name>
    <dbReference type="NCBI Taxonomy" id="7038"/>
    <lineage>
        <taxon>Eukaryota</taxon>
        <taxon>Metazoa</taxon>
        <taxon>Ecdysozoa</taxon>
        <taxon>Arthropoda</taxon>
        <taxon>Hexapoda</taxon>
        <taxon>Insecta</taxon>
        <taxon>Pterygota</taxon>
        <taxon>Neoptera</taxon>
        <taxon>Paraneoptera</taxon>
        <taxon>Hemiptera</taxon>
        <taxon>Sternorrhyncha</taxon>
        <taxon>Aleyrodoidea</taxon>
        <taxon>Aleyrodidae</taxon>
        <taxon>Aleyrodinae</taxon>
        <taxon>Bemisia</taxon>
    </lineage>
</organism>
<keyword evidence="2" id="KW-0732">Signal</keyword>
<accession>A0A9P0F0E8</accession>
<feature type="compositionally biased region" description="Low complexity" evidence="1">
    <location>
        <begin position="174"/>
        <end position="183"/>
    </location>
</feature>
<feature type="region of interest" description="Disordered" evidence="1">
    <location>
        <begin position="20"/>
        <end position="280"/>
    </location>
</feature>
<evidence type="ECO:0000256" key="1">
    <source>
        <dbReference type="SAM" id="MobiDB-lite"/>
    </source>
</evidence>
<name>A0A9P0F0E8_BEMTA</name>
<sequence>MIAVKILMVAGLFIIGPDLCQPMKPHTSVETGTRYPSPSPSLDQRTHKHSLSPPTQLPSSSLTGEGTNHRTSKGSHVVHTDNHNLHTVSLPGNGAMPKSEIESGLKSPRKGSVSPEKRPLLSTGKTAITTGGKPSKHRFGFITTGFTARKSANADGNGEEPSEKTPLLSKESWDSTGSTDTTSILKLARGKGSSVRTFRPPPEFQQDSTASKPELPKPKLPKPELPKSKVPNPKLPMPKLQKQEIAATSMVDHGPDMSSEGSETDELTPEETEKEQQKQFRRECIEECAKSDGYIEVPESVVGGGDNMVKTHFLTGKTTARGKGMRPKCECVFNSGLTWFLNQREKGAKKGDDFKKRVTTERDLELVSTRGLSDLDSPLNRYEFRQPNRTMDQQEATKTGGLDIIVIPGKAFTKSGQRIGT</sequence>
<feature type="compositionally biased region" description="Polar residues" evidence="1">
    <location>
        <begin position="28"/>
        <end position="43"/>
    </location>
</feature>
<proteinExistence type="predicted"/>
<feature type="chain" id="PRO_5040215301" evidence="2">
    <location>
        <begin position="23"/>
        <end position="421"/>
    </location>
</feature>
<keyword evidence="4" id="KW-1185">Reference proteome</keyword>
<feature type="compositionally biased region" description="Low complexity" evidence="1">
    <location>
        <begin position="51"/>
        <end position="63"/>
    </location>
</feature>
<gene>
    <name evidence="3" type="ORF">BEMITA_LOCUS2982</name>
</gene>
<feature type="signal peptide" evidence="2">
    <location>
        <begin position="1"/>
        <end position="22"/>
    </location>
</feature>
<reference evidence="3" key="1">
    <citation type="submission" date="2021-12" db="EMBL/GenBank/DDBJ databases">
        <authorList>
            <person name="King R."/>
        </authorList>
    </citation>
    <scope>NUCLEOTIDE SEQUENCE</scope>
</reference>
<dbReference type="InterPro" id="IPR024185">
    <property type="entry name" value="FTHF_cligase-like_sf"/>
</dbReference>
<feature type="compositionally biased region" description="Acidic residues" evidence="1">
    <location>
        <begin position="262"/>
        <end position="273"/>
    </location>
</feature>
<dbReference type="Gene3D" id="3.40.50.10420">
    <property type="entry name" value="NagB/RpiA/CoA transferase-like"/>
    <property type="match status" value="1"/>
</dbReference>
<evidence type="ECO:0000313" key="3">
    <source>
        <dbReference type="EMBL" id="CAH0383543.1"/>
    </source>
</evidence>
<dbReference type="EMBL" id="OU963871">
    <property type="protein sequence ID" value="CAH0383543.1"/>
    <property type="molecule type" value="Genomic_DNA"/>
</dbReference>
<evidence type="ECO:0000313" key="4">
    <source>
        <dbReference type="Proteomes" id="UP001152759"/>
    </source>
</evidence>
<feature type="compositionally biased region" description="Basic and acidic residues" evidence="1">
    <location>
        <begin position="214"/>
        <end position="227"/>
    </location>
</feature>
<evidence type="ECO:0000256" key="2">
    <source>
        <dbReference type="SAM" id="SignalP"/>
    </source>
</evidence>